<dbReference type="EMBL" id="JAQJZL010000002">
    <property type="protein sequence ID" value="KAJ6052410.1"/>
    <property type="molecule type" value="Genomic_DNA"/>
</dbReference>
<keyword evidence="2" id="KW-1185">Reference proteome</keyword>
<reference evidence="1" key="2">
    <citation type="submission" date="2023-01" db="EMBL/GenBank/DDBJ databases">
        <authorList>
            <person name="Petersen C."/>
        </authorList>
    </citation>
    <scope>NUCLEOTIDE SEQUENCE</scope>
    <source>
        <strain evidence="1">IBT 15450</strain>
    </source>
</reference>
<dbReference type="Proteomes" id="UP001219568">
    <property type="component" value="Unassembled WGS sequence"/>
</dbReference>
<comment type="caution">
    <text evidence="1">The sequence shown here is derived from an EMBL/GenBank/DDBJ whole genome shotgun (WGS) entry which is preliminary data.</text>
</comment>
<dbReference type="AlphaFoldDB" id="A0AAD6NCR3"/>
<sequence length="96" mass="11148">MATTERFGNPRCRFITLTALSKRYVYDEAPEWRGVWAKLGLSPPSFSTQEWYEGLGYVAWKEEPITEEKGIDGQVILLWEAFMRKDLQSNIDIEVS</sequence>
<proteinExistence type="predicted"/>
<organism evidence="1 2">
    <name type="scientific">Penicillium canescens</name>
    <dbReference type="NCBI Taxonomy" id="5083"/>
    <lineage>
        <taxon>Eukaryota</taxon>
        <taxon>Fungi</taxon>
        <taxon>Dikarya</taxon>
        <taxon>Ascomycota</taxon>
        <taxon>Pezizomycotina</taxon>
        <taxon>Eurotiomycetes</taxon>
        <taxon>Eurotiomycetidae</taxon>
        <taxon>Eurotiales</taxon>
        <taxon>Aspergillaceae</taxon>
        <taxon>Penicillium</taxon>
    </lineage>
</organism>
<name>A0AAD6NCR3_PENCN</name>
<evidence type="ECO:0000313" key="1">
    <source>
        <dbReference type="EMBL" id="KAJ6052410.1"/>
    </source>
</evidence>
<reference evidence="1" key="1">
    <citation type="journal article" date="2023" name="IMA Fungus">
        <title>Comparative genomic study of the Penicillium genus elucidates a diverse pangenome and 15 lateral gene transfer events.</title>
        <authorList>
            <person name="Petersen C."/>
            <person name="Sorensen T."/>
            <person name="Nielsen M.R."/>
            <person name="Sondergaard T.E."/>
            <person name="Sorensen J.L."/>
            <person name="Fitzpatrick D.A."/>
            <person name="Frisvad J.C."/>
            <person name="Nielsen K.L."/>
        </authorList>
    </citation>
    <scope>NUCLEOTIDE SEQUENCE</scope>
    <source>
        <strain evidence="1">IBT 15450</strain>
    </source>
</reference>
<protein>
    <submittedName>
        <fullName evidence="1">Uncharacterized protein</fullName>
    </submittedName>
</protein>
<accession>A0AAD6NCR3</accession>
<evidence type="ECO:0000313" key="2">
    <source>
        <dbReference type="Proteomes" id="UP001219568"/>
    </source>
</evidence>
<gene>
    <name evidence="1" type="ORF">N7460_002944</name>
</gene>